<gene>
    <name evidence="2" type="ORF">POCULU_LOCUS5345</name>
</gene>
<name>A0A9N9B955_9GLOM</name>
<feature type="compositionally biased region" description="Basic and acidic residues" evidence="1">
    <location>
        <begin position="99"/>
        <end position="109"/>
    </location>
</feature>
<feature type="non-terminal residue" evidence="2">
    <location>
        <position position="131"/>
    </location>
</feature>
<organism evidence="2 3">
    <name type="scientific">Paraglomus occultum</name>
    <dbReference type="NCBI Taxonomy" id="144539"/>
    <lineage>
        <taxon>Eukaryota</taxon>
        <taxon>Fungi</taxon>
        <taxon>Fungi incertae sedis</taxon>
        <taxon>Mucoromycota</taxon>
        <taxon>Glomeromycotina</taxon>
        <taxon>Glomeromycetes</taxon>
        <taxon>Paraglomerales</taxon>
        <taxon>Paraglomeraceae</taxon>
        <taxon>Paraglomus</taxon>
    </lineage>
</organism>
<dbReference type="AlphaFoldDB" id="A0A9N9B955"/>
<evidence type="ECO:0000256" key="1">
    <source>
        <dbReference type="SAM" id="MobiDB-lite"/>
    </source>
</evidence>
<reference evidence="2" key="1">
    <citation type="submission" date="2021-06" db="EMBL/GenBank/DDBJ databases">
        <authorList>
            <person name="Kallberg Y."/>
            <person name="Tangrot J."/>
            <person name="Rosling A."/>
        </authorList>
    </citation>
    <scope>NUCLEOTIDE SEQUENCE</scope>
    <source>
        <strain evidence="2">IA702</strain>
    </source>
</reference>
<sequence>MNLVLTTPAAENSNSISNQQILVIYNKQLVKKKALSKIKVRGKTTAPDQKSESIETFDFNFRETVLRLIRKRSCSKARKHKSLFQEDVPRPKIRKHKGFHQEDRSKGENPKAYSVKAQTHVISSLMTTRHS</sequence>
<evidence type="ECO:0000313" key="2">
    <source>
        <dbReference type="EMBL" id="CAG8557586.1"/>
    </source>
</evidence>
<protein>
    <submittedName>
        <fullName evidence="2">8767_t:CDS:1</fullName>
    </submittedName>
</protein>
<evidence type="ECO:0000313" key="3">
    <source>
        <dbReference type="Proteomes" id="UP000789572"/>
    </source>
</evidence>
<dbReference type="EMBL" id="CAJVPJ010000805">
    <property type="protein sequence ID" value="CAG8557586.1"/>
    <property type="molecule type" value="Genomic_DNA"/>
</dbReference>
<feature type="region of interest" description="Disordered" evidence="1">
    <location>
        <begin position="79"/>
        <end position="115"/>
    </location>
</feature>
<accession>A0A9N9B955</accession>
<proteinExistence type="predicted"/>
<dbReference type="Proteomes" id="UP000789572">
    <property type="component" value="Unassembled WGS sequence"/>
</dbReference>
<keyword evidence="3" id="KW-1185">Reference proteome</keyword>
<comment type="caution">
    <text evidence="2">The sequence shown here is derived from an EMBL/GenBank/DDBJ whole genome shotgun (WGS) entry which is preliminary data.</text>
</comment>